<dbReference type="STRING" id="87541.AWM71_06255"/>
<name>A0A133XU88_9LACT</name>
<evidence type="ECO:0000256" key="6">
    <source>
        <dbReference type="ARBA" id="ARBA00022932"/>
    </source>
</evidence>
<sequence length="300" mass="34716">MPFTVITLKKVPAYLRGDLTKWMQEIAPGVYVGNFNTKVREKIWQRVKENVSSGEATMSYAFRNEIGYNFKTLNTNRQVIDYEGIPLVRVNDQTQASHMNLGFSSAYKMRQARKFQAHKSSKVAKLHSAYVVLDIETDGLQFEVNQIIELGAVKVKNGERTSFNQLINHDRELPSHIKELTGITEEMLRKEGVNLEEALKKLFEFIGDLPIIGYNINFDINFINYNLIQLNHNPLHNKTYDVMSYVKREKLFLKNYKLETVLASYNIEDRVPHRALKDAELIDKLINEVNKLRDLFGNQG</sequence>
<accession>A0A133XU88</accession>
<dbReference type="GO" id="GO:0003677">
    <property type="term" value="F:DNA binding"/>
    <property type="evidence" value="ECO:0007669"/>
    <property type="project" value="InterPro"/>
</dbReference>
<dbReference type="InterPro" id="IPR036397">
    <property type="entry name" value="RNaseH_sf"/>
</dbReference>
<keyword evidence="3" id="KW-0235">DNA replication</keyword>
<dbReference type="InterPro" id="IPR010152">
    <property type="entry name" value="CRISPR-assoc_prot_Cas2_sub"/>
</dbReference>
<dbReference type="CDD" id="cd06127">
    <property type="entry name" value="DEDDh"/>
    <property type="match status" value="1"/>
</dbReference>
<dbReference type="GO" id="GO:0005829">
    <property type="term" value="C:cytosol"/>
    <property type="evidence" value="ECO:0007669"/>
    <property type="project" value="TreeGrafter"/>
</dbReference>
<dbReference type="InterPro" id="IPR012337">
    <property type="entry name" value="RNaseH-like_sf"/>
</dbReference>
<dbReference type="InterPro" id="IPR013520">
    <property type="entry name" value="Ribonucl_H"/>
</dbReference>
<dbReference type="PATRIC" id="fig|87541.4.peg.1259"/>
<feature type="domain" description="Exonuclease" evidence="8">
    <location>
        <begin position="129"/>
        <end position="298"/>
    </location>
</feature>
<evidence type="ECO:0000256" key="5">
    <source>
        <dbReference type="ARBA" id="ARBA00022839"/>
    </source>
</evidence>
<dbReference type="GO" id="GO:0045004">
    <property type="term" value="P:DNA replication proofreading"/>
    <property type="evidence" value="ECO:0007669"/>
    <property type="project" value="TreeGrafter"/>
</dbReference>
<dbReference type="SUPFAM" id="SSF53098">
    <property type="entry name" value="Ribonuclease H-like"/>
    <property type="match status" value="1"/>
</dbReference>
<evidence type="ECO:0000256" key="7">
    <source>
        <dbReference type="ARBA" id="ARBA00070925"/>
    </source>
</evidence>
<evidence type="ECO:0000259" key="8">
    <source>
        <dbReference type="SMART" id="SM00479"/>
    </source>
</evidence>
<dbReference type="RefSeq" id="WP_060937031.1">
    <property type="nucleotide sequence ID" value="NZ_JASOZP010000008.1"/>
</dbReference>
<keyword evidence="4" id="KW-0540">Nuclease</keyword>
<evidence type="ECO:0000256" key="2">
    <source>
        <dbReference type="ARBA" id="ARBA00022695"/>
    </source>
</evidence>
<protein>
    <recommendedName>
        <fullName evidence="7">DNA polymerase III polC-type</fullName>
    </recommendedName>
</protein>
<dbReference type="CDD" id="cd09755">
    <property type="entry name" value="Cas2_I-E"/>
    <property type="match status" value="1"/>
</dbReference>
<dbReference type="Gene3D" id="3.30.70.240">
    <property type="match status" value="1"/>
</dbReference>
<comment type="caution">
    <text evidence="9">The sequence shown here is derived from an EMBL/GenBank/DDBJ whole genome shotgun (WGS) entry which is preliminary data.</text>
</comment>
<keyword evidence="2" id="KW-0548">Nucleotidyltransferase</keyword>
<dbReference type="Proteomes" id="UP000070422">
    <property type="component" value="Unassembled WGS sequence"/>
</dbReference>
<evidence type="ECO:0000256" key="1">
    <source>
        <dbReference type="ARBA" id="ARBA00022679"/>
    </source>
</evidence>
<dbReference type="NCBIfam" id="TIGR01873">
    <property type="entry name" value="cas_CT1978"/>
    <property type="match status" value="1"/>
</dbReference>
<dbReference type="SMART" id="SM00479">
    <property type="entry name" value="EXOIII"/>
    <property type="match status" value="1"/>
</dbReference>
<evidence type="ECO:0000313" key="10">
    <source>
        <dbReference type="Proteomes" id="UP000070422"/>
    </source>
</evidence>
<dbReference type="GO" id="GO:0003887">
    <property type="term" value="F:DNA-directed DNA polymerase activity"/>
    <property type="evidence" value="ECO:0007669"/>
    <property type="project" value="UniProtKB-KW"/>
</dbReference>
<dbReference type="FunFam" id="3.30.420.10:FF:000045">
    <property type="entry name" value="3'-5' exonuclease DinG"/>
    <property type="match status" value="1"/>
</dbReference>
<dbReference type="NCBIfam" id="TIGR00573">
    <property type="entry name" value="dnaq"/>
    <property type="match status" value="1"/>
</dbReference>
<dbReference type="EMBL" id="LSCQ01000074">
    <property type="protein sequence ID" value="KXB34507.1"/>
    <property type="molecule type" value="Genomic_DNA"/>
</dbReference>
<keyword evidence="6" id="KW-0239">DNA-directed DNA polymerase</keyword>
<dbReference type="AlphaFoldDB" id="A0A133XU88"/>
<evidence type="ECO:0000313" key="9">
    <source>
        <dbReference type="EMBL" id="KXB34507.1"/>
    </source>
</evidence>
<keyword evidence="5" id="KW-0378">Hydrolase</keyword>
<keyword evidence="1" id="KW-0808">Transferase</keyword>
<dbReference type="Pfam" id="PF00929">
    <property type="entry name" value="RNase_T"/>
    <property type="match status" value="1"/>
</dbReference>
<dbReference type="OrthoDB" id="9776650at2"/>
<dbReference type="PANTHER" id="PTHR30231">
    <property type="entry name" value="DNA POLYMERASE III SUBUNIT EPSILON"/>
    <property type="match status" value="1"/>
</dbReference>
<dbReference type="Gene3D" id="3.30.420.10">
    <property type="entry name" value="Ribonuclease H-like superfamily/Ribonuclease H"/>
    <property type="match status" value="1"/>
</dbReference>
<organism evidence="9 10">
    <name type="scientific">Aerococcus christensenii</name>
    <dbReference type="NCBI Taxonomy" id="87541"/>
    <lineage>
        <taxon>Bacteria</taxon>
        <taxon>Bacillati</taxon>
        <taxon>Bacillota</taxon>
        <taxon>Bacilli</taxon>
        <taxon>Lactobacillales</taxon>
        <taxon>Aerococcaceae</taxon>
        <taxon>Aerococcus</taxon>
    </lineage>
</organism>
<reference evidence="9 10" key="1">
    <citation type="submission" date="2016-01" db="EMBL/GenBank/DDBJ databases">
        <authorList>
            <person name="Oliw E.H."/>
        </authorList>
    </citation>
    <scope>NUCLEOTIDE SEQUENCE [LARGE SCALE GENOMIC DNA]</scope>
    <source>
        <strain evidence="9 10">KA00635</strain>
    </source>
</reference>
<dbReference type="PANTHER" id="PTHR30231:SF41">
    <property type="entry name" value="DNA POLYMERASE III SUBUNIT EPSILON"/>
    <property type="match status" value="1"/>
</dbReference>
<evidence type="ECO:0000256" key="4">
    <source>
        <dbReference type="ARBA" id="ARBA00022722"/>
    </source>
</evidence>
<keyword evidence="5" id="KW-0269">Exonuclease</keyword>
<gene>
    <name evidence="9" type="ORF">HMPREF3187_01275</name>
</gene>
<proteinExistence type="predicted"/>
<dbReference type="GO" id="GO:0008408">
    <property type="term" value="F:3'-5' exonuclease activity"/>
    <property type="evidence" value="ECO:0007669"/>
    <property type="project" value="TreeGrafter"/>
</dbReference>
<dbReference type="InterPro" id="IPR006054">
    <property type="entry name" value="DnaQ"/>
</dbReference>
<dbReference type="Pfam" id="PF09707">
    <property type="entry name" value="Cas_Cas2CT1978"/>
    <property type="match status" value="1"/>
</dbReference>
<evidence type="ECO:0000256" key="3">
    <source>
        <dbReference type="ARBA" id="ARBA00022705"/>
    </source>
</evidence>